<feature type="region of interest" description="Disordered" evidence="3">
    <location>
        <begin position="225"/>
        <end position="257"/>
    </location>
</feature>
<reference evidence="5" key="1">
    <citation type="submission" date="2018-05" db="EMBL/GenBank/DDBJ databases">
        <authorList>
            <person name="Lanie J.A."/>
            <person name="Ng W.-L."/>
            <person name="Kazmierczak K.M."/>
            <person name="Andrzejewski T.M."/>
            <person name="Davidsen T.M."/>
            <person name="Wayne K.J."/>
            <person name="Tettelin H."/>
            <person name="Glass J.I."/>
            <person name="Rusch D."/>
            <person name="Podicherti R."/>
            <person name="Tsui H.-C.T."/>
            <person name="Winkler M.E."/>
        </authorList>
    </citation>
    <scope>NUCLEOTIDE SEQUENCE</scope>
</reference>
<dbReference type="InterPro" id="IPR051309">
    <property type="entry name" value="ABCF_ATPase"/>
</dbReference>
<dbReference type="PANTHER" id="PTHR42855">
    <property type="entry name" value="ABC TRANSPORTER ATP-BINDING SUBUNIT"/>
    <property type="match status" value="1"/>
</dbReference>
<dbReference type="InterPro" id="IPR027417">
    <property type="entry name" value="P-loop_NTPase"/>
</dbReference>
<dbReference type="PROSITE" id="PS50893">
    <property type="entry name" value="ABC_TRANSPORTER_2"/>
    <property type="match status" value="1"/>
</dbReference>
<dbReference type="SUPFAM" id="SSF52540">
    <property type="entry name" value="P-loop containing nucleoside triphosphate hydrolases"/>
    <property type="match status" value="1"/>
</dbReference>
<dbReference type="GO" id="GO:0005524">
    <property type="term" value="F:ATP binding"/>
    <property type="evidence" value="ECO:0007669"/>
    <property type="project" value="UniProtKB-KW"/>
</dbReference>
<dbReference type="PANTHER" id="PTHR42855:SF2">
    <property type="entry name" value="DRUG RESISTANCE ABC TRANSPORTER,ATP-BINDING PROTEIN"/>
    <property type="match status" value="1"/>
</dbReference>
<evidence type="ECO:0000256" key="1">
    <source>
        <dbReference type="ARBA" id="ARBA00022741"/>
    </source>
</evidence>
<evidence type="ECO:0000256" key="3">
    <source>
        <dbReference type="SAM" id="MobiDB-lite"/>
    </source>
</evidence>
<accession>A0A382S096</accession>
<evidence type="ECO:0000256" key="2">
    <source>
        <dbReference type="ARBA" id="ARBA00022840"/>
    </source>
</evidence>
<dbReference type="Pfam" id="PF00005">
    <property type="entry name" value="ABC_tran"/>
    <property type="match status" value="1"/>
</dbReference>
<dbReference type="Gene3D" id="3.40.50.300">
    <property type="entry name" value="P-loop containing nucleotide triphosphate hydrolases"/>
    <property type="match status" value="1"/>
</dbReference>
<dbReference type="PROSITE" id="PS00211">
    <property type="entry name" value="ABC_TRANSPORTER_1"/>
    <property type="match status" value="1"/>
</dbReference>
<feature type="non-terminal residue" evidence="5">
    <location>
        <position position="1"/>
    </location>
</feature>
<feature type="domain" description="ABC transporter" evidence="4">
    <location>
        <begin position="17"/>
        <end position="231"/>
    </location>
</feature>
<dbReference type="CDD" id="cd03221">
    <property type="entry name" value="ABCF_EF-3"/>
    <property type="match status" value="1"/>
</dbReference>
<dbReference type="InterPro" id="IPR003439">
    <property type="entry name" value="ABC_transporter-like_ATP-bd"/>
</dbReference>
<dbReference type="AlphaFoldDB" id="A0A382S096"/>
<dbReference type="InterPro" id="IPR017871">
    <property type="entry name" value="ABC_transporter-like_CS"/>
</dbReference>
<gene>
    <name evidence="5" type="ORF">METZ01_LOCUS355452</name>
</gene>
<evidence type="ECO:0000313" key="5">
    <source>
        <dbReference type="EMBL" id="SVD02598.1"/>
    </source>
</evidence>
<dbReference type="GO" id="GO:0016887">
    <property type="term" value="F:ATP hydrolysis activity"/>
    <property type="evidence" value="ECO:0007669"/>
    <property type="project" value="InterPro"/>
</dbReference>
<organism evidence="5">
    <name type="scientific">marine metagenome</name>
    <dbReference type="NCBI Taxonomy" id="408172"/>
    <lineage>
        <taxon>unclassified sequences</taxon>
        <taxon>metagenomes</taxon>
        <taxon>ecological metagenomes</taxon>
    </lineage>
</organism>
<dbReference type="SMART" id="SM00382">
    <property type="entry name" value="AAA"/>
    <property type="match status" value="1"/>
</dbReference>
<dbReference type="InterPro" id="IPR003593">
    <property type="entry name" value="AAA+_ATPase"/>
</dbReference>
<name>A0A382S096_9ZZZZ</name>
<proteinExistence type="predicted"/>
<keyword evidence="1" id="KW-0547">Nucleotide-binding</keyword>
<evidence type="ECO:0000259" key="4">
    <source>
        <dbReference type="PROSITE" id="PS50893"/>
    </source>
</evidence>
<feature type="non-terminal residue" evidence="5">
    <location>
        <position position="316"/>
    </location>
</feature>
<dbReference type="EMBL" id="UINC01125040">
    <property type="protein sequence ID" value="SVD02598.1"/>
    <property type="molecule type" value="Genomic_DNA"/>
</dbReference>
<keyword evidence="2" id="KW-0067">ATP-binding</keyword>
<protein>
    <recommendedName>
        <fullName evidence="4">ABC transporter domain-containing protein</fullName>
    </recommendedName>
</protein>
<sequence length="316" mass="34678">WVHYSFPESPRGGEQAITLENISKAFGDNTVYRGLNLVLNRGDKVALVGPNGAGKSTLLKILAGVLPGDVGERRTGHNVTSVYYAQHLLERLNPKNTVIGELQEVGSDQSDQNLRHILGGFLFHGDDIQKSISVLSGGEKARITLAKLLLQRSNVLLMDEPTNHLDIASREILADALIDYRGTICFITHDRTLIRQVANQIIEISDSKAIVFPGDYESYLNQKKSKNKDGVSNKSFKGGGDTSTSREESNQGYTVGSRVSEKQLRRTLGKEARRLSIRVEEISATLVSYEAKIAKLESLFSNPAEVNDSTQLVTLG</sequence>